<dbReference type="SUPFAM" id="SSF75011">
    <property type="entry name" value="3-carboxy-cis,cis-mucoante lactonizing enzyme"/>
    <property type="match status" value="1"/>
</dbReference>
<dbReference type="STRING" id="336831.WG68_10965"/>
<evidence type="ECO:0000313" key="2">
    <source>
        <dbReference type="EMBL" id="KKO45245.1"/>
    </source>
</evidence>
<evidence type="ECO:0000256" key="1">
    <source>
        <dbReference type="SAM" id="SignalP"/>
    </source>
</evidence>
<feature type="chain" id="PRO_5005644378" description="Phytase-like domain-containing protein" evidence="1">
    <location>
        <begin position="24"/>
        <end position="382"/>
    </location>
</feature>
<keyword evidence="3" id="KW-1185">Reference proteome</keyword>
<dbReference type="PATRIC" id="fig|336831.14.peg.399"/>
<feature type="signal peptide" evidence="1">
    <location>
        <begin position="1"/>
        <end position="23"/>
    </location>
</feature>
<proteinExistence type="predicted"/>
<gene>
    <name evidence="2" type="ORF">WG68_10965</name>
</gene>
<dbReference type="OrthoDB" id="5756737at2"/>
<sequence length="382" mass="42059">MHALRFSLITSLLLAGTVTLANASDLHLRGTWLTDTAATPLLDPQSSGLTLRHGELIHIGDNSAALPMRNVLLKINPATGQLTAPPVQLTVAAPLTQGCFGELLMGYPDWESLSWDRKDDTSLITVTEDSSDYQLSAECASRYADTHSTPYPTLLVKITTDKALTKAEIVAVRPVQFPKAAEVGNFANDGIEGLAFDNNGNLYLALEKNQANAPMIFVTPYTTDFWQNEEFVSVTDSGFKLPVPDANNHPINGLDYLPHPNPEHPGYLVAAARNDDQLWLIDISQQQAPFVQQLHFYAPTYQFGLSAGCPPYEKLRNTSIEGVAVAGNRLYLINDPWQSQYAKNIQCPANAANFNQFSPLLFQLHIDPRWFMPSDPTASKQH</sequence>
<evidence type="ECO:0008006" key="4">
    <source>
        <dbReference type="Google" id="ProtNLM"/>
    </source>
</evidence>
<dbReference type="AlphaFoldDB" id="A0A0M2V6G2"/>
<dbReference type="EMBL" id="LAHO01000010">
    <property type="protein sequence ID" value="KKO45245.1"/>
    <property type="molecule type" value="Genomic_DNA"/>
</dbReference>
<keyword evidence="1" id="KW-0732">Signal</keyword>
<protein>
    <recommendedName>
        <fullName evidence="4">Phytase-like domain-containing protein</fullName>
    </recommendedName>
</protein>
<name>A0A0M2V6G2_9GAMM</name>
<accession>A0A0M2V6G2</accession>
<comment type="caution">
    <text evidence="2">The sequence shown here is derived from an EMBL/GenBank/DDBJ whole genome shotgun (WGS) entry which is preliminary data.</text>
</comment>
<dbReference type="RefSeq" id="WP_046557740.1">
    <property type="nucleotide sequence ID" value="NZ_LAHO01000010.1"/>
</dbReference>
<reference evidence="2 3" key="1">
    <citation type="submission" date="2015-03" db="EMBL/GenBank/DDBJ databases">
        <title>Draft genome sequences of two protease-producing strains of Arsukibacterium isolated from two cold and alkaline environments.</title>
        <authorList>
            <person name="Lylloff J.E."/>
            <person name="Skov L.B."/>
            <person name="Jepsen M."/>
            <person name="Hallin P.F."/>
            <person name="Sorensen S.J."/>
            <person name="Stougaard P."/>
            <person name="Glaring M.A."/>
        </authorList>
    </citation>
    <scope>NUCLEOTIDE SEQUENCE [LARGE SCALE GENOMIC DNA]</scope>
    <source>
        <strain evidence="2 3">GCM72</strain>
    </source>
</reference>
<organism evidence="2 3">
    <name type="scientific">Arsukibacterium ikkense</name>
    <dbReference type="NCBI Taxonomy" id="336831"/>
    <lineage>
        <taxon>Bacteria</taxon>
        <taxon>Pseudomonadati</taxon>
        <taxon>Pseudomonadota</taxon>
        <taxon>Gammaproteobacteria</taxon>
        <taxon>Chromatiales</taxon>
        <taxon>Chromatiaceae</taxon>
        <taxon>Arsukibacterium</taxon>
    </lineage>
</organism>
<dbReference type="Proteomes" id="UP000034228">
    <property type="component" value="Unassembled WGS sequence"/>
</dbReference>
<evidence type="ECO:0000313" key="3">
    <source>
        <dbReference type="Proteomes" id="UP000034228"/>
    </source>
</evidence>